<dbReference type="EMBL" id="BRXX01000142">
    <property type="protein sequence ID" value="GMH93634.1"/>
    <property type="molecule type" value="Genomic_DNA"/>
</dbReference>
<dbReference type="AlphaFoldDB" id="A0A9W7EUZ3"/>
<proteinExistence type="predicted"/>
<organism evidence="1 2">
    <name type="scientific">Triparma verrucosa</name>
    <dbReference type="NCBI Taxonomy" id="1606542"/>
    <lineage>
        <taxon>Eukaryota</taxon>
        <taxon>Sar</taxon>
        <taxon>Stramenopiles</taxon>
        <taxon>Ochrophyta</taxon>
        <taxon>Bolidophyceae</taxon>
        <taxon>Parmales</taxon>
        <taxon>Triparmaceae</taxon>
        <taxon>Triparma</taxon>
    </lineage>
</organism>
<dbReference type="Proteomes" id="UP001165160">
    <property type="component" value="Unassembled WGS sequence"/>
</dbReference>
<reference evidence="2" key="1">
    <citation type="journal article" date="2023" name="Commun. Biol.">
        <title>Genome analysis of Parmales, the sister group of diatoms, reveals the evolutionary specialization of diatoms from phago-mixotrophs to photoautotrophs.</title>
        <authorList>
            <person name="Ban H."/>
            <person name="Sato S."/>
            <person name="Yoshikawa S."/>
            <person name="Yamada K."/>
            <person name="Nakamura Y."/>
            <person name="Ichinomiya M."/>
            <person name="Sato N."/>
            <person name="Blanc-Mathieu R."/>
            <person name="Endo H."/>
            <person name="Kuwata A."/>
            <person name="Ogata H."/>
        </authorList>
    </citation>
    <scope>NUCLEOTIDE SEQUENCE [LARGE SCALE GENOMIC DNA]</scope>
    <source>
        <strain evidence="2">NIES 3699</strain>
    </source>
</reference>
<name>A0A9W7EUZ3_9STRA</name>
<accession>A0A9W7EUZ3</accession>
<evidence type="ECO:0000313" key="2">
    <source>
        <dbReference type="Proteomes" id="UP001165160"/>
    </source>
</evidence>
<protein>
    <submittedName>
        <fullName evidence="1">Uncharacterized protein</fullName>
    </submittedName>
</protein>
<comment type="caution">
    <text evidence="1">The sequence shown here is derived from an EMBL/GenBank/DDBJ whole genome shotgun (WGS) entry which is preliminary data.</text>
</comment>
<evidence type="ECO:0000313" key="1">
    <source>
        <dbReference type="EMBL" id="GMH93634.1"/>
    </source>
</evidence>
<sequence length="142" mass="15584">MTTPRKIKKGQIIFTEKSKITSSTTELKHCHACHKSLMPASTIAGLSFPSKWPPSSPLTCPNSNPSCPALFCSPSCSSHYTSLLPLTCCTSTSLKRLFKSHPKSSVLNLSLKLFFLSLKSPEILDNLIGVRIIPSLYLDMFP</sequence>
<gene>
    <name evidence="1" type="ORF">TrVE_jg2040</name>
</gene>
<keyword evidence="2" id="KW-1185">Reference proteome</keyword>